<dbReference type="Proteomes" id="UP000438448">
    <property type="component" value="Unassembled WGS sequence"/>
</dbReference>
<dbReference type="PANTHER" id="PTHR43877:SF2">
    <property type="entry name" value="AMINOALKYLPHOSPHONATE N-ACETYLTRANSFERASE-RELATED"/>
    <property type="match status" value="1"/>
</dbReference>
<protein>
    <recommendedName>
        <fullName evidence="3">N-acetyltransferase domain-containing protein</fullName>
    </recommendedName>
</protein>
<dbReference type="PROSITE" id="PS51186">
    <property type="entry name" value="GNAT"/>
    <property type="match status" value="1"/>
</dbReference>
<dbReference type="OrthoDB" id="70840at2"/>
<dbReference type="Gene3D" id="3.40.630.30">
    <property type="match status" value="1"/>
</dbReference>
<reference evidence="4 5" key="1">
    <citation type="submission" date="2019-10" db="EMBL/GenBank/DDBJ databases">
        <title>Nocardia macrotermitis sp. nov. and Nocardia aurantia sp. nov., isolated from the gut of fungus growing-termite Macrotermes natalensis.</title>
        <authorList>
            <person name="Benndorf R."/>
            <person name="Schwitalla J."/>
            <person name="Martin K."/>
            <person name="De Beer W."/>
            <person name="Kaster A.-K."/>
            <person name="Vollmers J."/>
            <person name="Poulsen M."/>
            <person name="Beemelmanns C."/>
        </authorList>
    </citation>
    <scope>NUCLEOTIDE SEQUENCE [LARGE SCALE GENOMIC DNA]</scope>
    <source>
        <strain evidence="4 5">RB20</strain>
    </source>
</reference>
<dbReference type="EMBL" id="WEGK01000006">
    <property type="protein sequence ID" value="MQY20204.1"/>
    <property type="molecule type" value="Genomic_DNA"/>
</dbReference>
<dbReference type="PANTHER" id="PTHR43877">
    <property type="entry name" value="AMINOALKYLPHOSPHONATE N-ACETYLTRANSFERASE-RELATED-RELATED"/>
    <property type="match status" value="1"/>
</dbReference>
<dbReference type="InterPro" id="IPR016181">
    <property type="entry name" value="Acyl_CoA_acyltransferase"/>
</dbReference>
<dbReference type="Pfam" id="PF00583">
    <property type="entry name" value="Acetyltransf_1"/>
    <property type="match status" value="1"/>
</dbReference>
<evidence type="ECO:0000256" key="1">
    <source>
        <dbReference type="ARBA" id="ARBA00022679"/>
    </source>
</evidence>
<dbReference type="CDD" id="cd04301">
    <property type="entry name" value="NAT_SF"/>
    <property type="match status" value="1"/>
</dbReference>
<dbReference type="InterPro" id="IPR000182">
    <property type="entry name" value="GNAT_dom"/>
</dbReference>
<feature type="domain" description="N-acetyltransferase" evidence="3">
    <location>
        <begin position="18"/>
        <end position="160"/>
    </location>
</feature>
<sequence length="163" mass="17896">MDIHDGLQSATIASSREILFEYFQHTHADAGMPVPLEVDDLDDELRHECLQPAAVYRAPSMFVLAYDSGELIGCAGLRTIEPCTAELTRLYVRKAHRGGRGAELADYIIDQARESGASSIVLSVLSNRTHARKLYANLGFRELPTTAAGDDFVDMCMALPPRS</sequence>
<keyword evidence="1" id="KW-0808">Transferase</keyword>
<keyword evidence="2" id="KW-0012">Acyltransferase</keyword>
<name>A0A7K0D5U2_9NOCA</name>
<dbReference type="AlphaFoldDB" id="A0A7K0D5U2"/>
<dbReference type="GO" id="GO:0016747">
    <property type="term" value="F:acyltransferase activity, transferring groups other than amino-acyl groups"/>
    <property type="evidence" value="ECO:0007669"/>
    <property type="project" value="InterPro"/>
</dbReference>
<organism evidence="4 5">
    <name type="scientific">Nocardia macrotermitis</name>
    <dbReference type="NCBI Taxonomy" id="2585198"/>
    <lineage>
        <taxon>Bacteria</taxon>
        <taxon>Bacillati</taxon>
        <taxon>Actinomycetota</taxon>
        <taxon>Actinomycetes</taxon>
        <taxon>Mycobacteriales</taxon>
        <taxon>Nocardiaceae</taxon>
        <taxon>Nocardia</taxon>
    </lineage>
</organism>
<dbReference type="SUPFAM" id="SSF55729">
    <property type="entry name" value="Acyl-CoA N-acyltransferases (Nat)"/>
    <property type="match status" value="1"/>
</dbReference>
<evidence type="ECO:0000256" key="2">
    <source>
        <dbReference type="ARBA" id="ARBA00023315"/>
    </source>
</evidence>
<evidence type="ECO:0000313" key="4">
    <source>
        <dbReference type="EMBL" id="MQY20204.1"/>
    </source>
</evidence>
<dbReference type="InterPro" id="IPR050832">
    <property type="entry name" value="Bact_Acetyltransf"/>
</dbReference>
<evidence type="ECO:0000313" key="5">
    <source>
        <dbReference type="Proteomes" id="UP000438448"/>
    </source>
</evidence>
<gene>
    <name evidence="4" type="ORF">NRB20_33020</name>
</gene>
<accession>A0A7K0D5U2</accession>
<dbReference type="RefSeq" id="WP_153410971.1">
    <property type="nucleotide sequence ID" value="NZ_WEGK01000006.1"/>
</dbReference>
<keyword evidence="5" id="KW-1185">Reference proteome</keyword>
<proteinExistence type="predicted"/>
<evidence type="ECO:0000259" key="3">
    <source>
        <dbReference type="PROSITE" id="PS51186"/>
    </source>
</evidence>
<comment type="caution">
    <text evidence="4">The sequence shown here is derived from an EMBL/GenBank/DDBJ whole genome shotgun (WGS) entry which is preliminary data.</text>
</comment>